<comment type="caution">
    <text evidence="1">The sequence shown here is derived from an EMBL/GenBank/DDBJ whole genome shotgun (WGS) entry which is preliminary data.</text>
</comment>
<gene>
    <name evidence="1" type="ORF">DP107_17125</name>
</gene>
<dbReference type="SUPFAM" id="SSF75169">
    <property type="entry name" value="DsrEFH-like"/>
    <property type="match status" value="1"/>
</dbReference>
<evidence type="ECO:0000313" key="2">
    <source>
        <dbReference type="Proteomes" id="UP000319894"/>
    </source>
</evidence>
<organism evidence="1 2">
    <name type="scientific">Haloglomus irregulare</name>
    <dbReference type="NCBI Taxonomy" id="2234134"/>
    <lineage>
        <taxon>Archaea</taxon>
        <taxon>Methanobacteriati</taxon>
        <taxon>Methanobacteriota</taxon>
        <taxon>Stenosarchaea group</taxon>
        <taxon>Halobacteria</taxon>
        <taxon>Halobacteriales</taxon>
        <taxon>Natronomonadaceae</taxon>
        <taxon>Haloglomus</taxon>
    </lineage>
</organism>
<dbReference type="RefSeq" id="WP_144263346.1">
    <property type="nucleotide sequence ID" value="NZ_QMDX01000018.1"/>
</dbReference>
<dbReference type="Proteomes" id="UP000319894">
    <property type="component" value="Unassembled WGS sequence"/>
</dbReference>
<protein>
    <submittedName>
        <fullName evidence="1">Uncharacterized protein</fullName>
    </submittedName>
</protein>
<dbReference type="AlphaFoldDB" id="A0A554MV38"/>
<dbReference type="Pfam" id="PF02635">
    <property type="entry name" value="DsrE"/>
    <property type="match status" value="1"/>
</dbReference>
<dbReference type="OrthoDB" id="35259at2157"/>
<dbReference type="InterPro" id="IPR027396">
    <property type="entry name" value="DsrEFH-like"/>
</dbReference>
<accession>A0A554MV38</accession>
<name>A0A554MV38_9EURY</name>
<dbReference type="InParanoid" id="A0A554MV38"/>
<dbReference type="Gene3D" id="3.40.1260.10">
    <property type="entry name" value="DsrEFH-like"/>
    <property type="match status" value="1"/>
</dbReference>
<evidence type="ECO:0000313" key="1">
    <source>
        <dbReference type="EMBL" id="TSD08992.1"/>
    </source>
</evidence>
<dbReference type="InterPro" id="IPR003787">
    <property type="entry name" value="Sulphur_relay_DsrE/F-like"/>
</dbReference>
<keyword evidence="2" id="KW-1185">Reference proteome</keyword>
<proteinExistence type="predicted"/>
<reference evidence="1 2" key="1">
    <citation type="submission" date="2018-06" db="EMBL/GenBank/DDBJ databases">
        <title>Natronomonas sp. F16-60 a new haloarchaeon isolated from a solar saltern of Isla Cristina, Huelva, Spain.</title>
        <authorList>
            <person name="Duran-Viseras A."/>
            <person name="Sanchez-Porro C."/>
            <person name="Ventosa A."/>
        </authorList>
    </citation>
    <scope>NUCLEOTIDE SEQUENCE [LARGE SCALE GENOMIC DNA]</scope>
    <source>
        <strain evidence="1 2">F16-60</strain>
    </source>
</reference>
<sequence length="128" mass="13497">MSKFAFLVNSPPGNPGPVANNLEYARNLDEAGHDVVVYFDGQATQWIPEAEDDPDGVVHEYYQEAKERGLIAGACGYCASFFEIDDSIEAAGIALDGGAVEGASGPGDHHGPDVAALVEQDYQLINVG</sequence>
<dbReference type="EMBL" id="QMDX01000018">
    <property type="protein sequence ID" value="TSD08992.1"/>
    <property type="molecule type" value="Genomic_DNA"/>
</dbReference>